<evidence type="ECO:0000256" key="7">
    <source>
        <dbReference type="SAM" id="MobiDB-lite"/>
    </source>
</evidence>
<dbReference type="RefSeq" id="WP_070879603.1">
    <property type="nucleotide sequence ID" value="NZ_CAJGAA010000004.1"/>
</dbReference>
<keyword evidence="5 8" id="KW-1133">Transmembrane helix</keyword>
<evidence type="ECO:0000256" key="2">
    <source>
        <dbReference type="ARBA" id="ARBA00006683"/>
    </source>
</evidence>
<evidence type="ECO:0000256" key="1">
    <source>
        <dbReference type="ARBA" id="ARBA00004651"/>
    </source>
</evidence>
<organism evidence="10 11">
    <name type="scientific">Metabacillus idriensis</name>
    <dbReference type="NCBI Taxonomy" id="324768"/>
    <lineage>
        <taxon>Bacteria</taxon>
        <taxon>Bacillati</taxon>
        <taxon>Bacillota</taxon>
        <taxon>Bacilli</taxon>
        <taxon>Bacillales</taxon>
        <taxon>Bacillaceae</taxon>
        <taxon>Metabacillus</taxon>
    </lineage>
</organism>
<keyword evidence="4 8" id="KW-0812">Transmembrane</keyword>
<gene>
    <name evidence="10" type="ORF">GJU41_13820</name>
</gene>
<comment type="subcellular location">
    <subcellularLocation>
        <location evidence="1">Cell membrane</location>
        <topology evidence="1">Multi-pass membrane protein</topology>
    </subcellularLocation>
</comment>
<dbReference type="InterPro" id="IPR050445">
    <property type="entry name" value="Bact_polysacc_biosynth/exp"/>
</dbReference>
<comment type="similarity">
    <text evidence="2">Belongs to the CpsC/CapA family.</text>
</comment>
<feature type="transmembrane region" description="Helical" evidence="8">
    <location>
        <begin position="170"/>
        <end position="189"/>
    </location>
</feature>
<evidence type="ECO:0000256" key="3">
    <source>
        <dbReference type="ARBA" id="ARBA00022475"/>
    </source>
</evidence>
<evidence type="ECO:0000256" key="4">
    <source>
        <dbReference type="ARBA" id="ARBA00022692"/>
    </source>
</evidence>
<dbReference type="PANTHER" id="PTHR32309:SF13">
    <property type="entry name" value="FERRIC ENTEROBACTIN TRANSPORT PROTEIN FEPE"/>
    <property type="match status" value="1"/>
</dbReference>
<dbReference type="GO" id="GO:0005886">
    <property type="term" value="C:plasma membrane"/>
    <property type="evidence" value="ECO:0007669"/>
    <property type="project" value="UniProtKB-SubCell"/>
</dbReference>
<evidence type="ECO:0000256" key="5">
    <source>
        <dbReference type="ARBA" id="ARBA00022989"/>
    </source>
</evidence>
<dbReference type="Proteomes" id="UP000441585">
    <property type="component" value="Unassembled WGS sequence"/>
</dbReference>
<proteinExistence type="inferred from homology"/>
<feature type="region of interest" description="Disordered" evidence="7">
    <location>
        <begin position="226"/>
        <end position="247"/>
    </location>
</feature>
<comment type="caution">
    <text evidence="10">The sequence shown here is derived from an EMBL/GenBank/DDBJ whole genome shotgun (WGS) entry which is preliminary data.</text>
</comment>
<dbReference type="EMBL" id="WKKF01000003">
    <property type="protein sequence ID" value="MRX55055.1"/>
    <property type="molecule type" value="Genomic_DNA"/>
</dbReference>
<evidence type="ECO:0000259" key="9">
    <source>
        <dbReference type="Pfam" id="PF02706"/>
    </source>
</evidence>
<evidence type="ECO:0000313" key="11">
    <source>
        <dbReference type="Proteomes" id="UP000441585"/>
    </source>
</evidence>
<protein>
    <recommendedName>
        <fullName evidence="9">Polysaccharide chain length determinant N-terminal domain-containing protein</fullName>
    </recommendedName>
</protein>
<dbReference type="PANTHER" id="PTHR32309">
    <property type="entry name" value="TYROSINE-PROTEIN KINASE"/>
    <property type="match status" value="1"/>
</dbReference>
<keyword evidence="6 8" id="KW-0472">Membrane</keyword>
<sequence length="247" mass="27569">MNEKMDLKKFIYILKRRFFTIFLTTICLFALSALSTIYIIKPIYETTEYILVGKLKKDDSTYSSVQDINMLLASSIDIIKSPIVLHSAADELSVKPEELAEMVTVQNNKDSQIINIVVRDDDSDFSQIVSHTIAKTAVDKMKNSLNVDDIQVLNRSEKDILSKRIGSPELNMAIGFAVGLFIGIGLAMLKEYLANTVSDPNVIEFDMGIQVLGAISLSDKSKFHSRRDKSLKSDSTEKGKRGGEIHV</sequence>
<accession>A0A6I2M9L7</accession>
<dbReference type="AlphaFoldDB" id="A0A6I2M9L7"/>
<keyword evidence="11" id="KW-1185">Reference proteome</keyword>
<feature type="compositionally biased region" description="Basic and acidic residues" evidence="7">
    <location>
        <begin position="228"/>
        <end position="247"/>
    </location>
</feature>
<evidence type="ECO:0000313" key="10">
    <source>
        <dbReference type="EMBL" id="MRX55055.1"/>
    </source>
</evidence>
<evidence type="ECO:0000256" key="6">
    <source>
        <dbReference type="ARBA" id="ARBA00023136"/>
    </source>
</evidence>
<feature type="transmembrane region" description="Helical" evidence="8">
    <location>
        <begin position="21"/>
        <end position="40"/>
    </location>
</feature>
<evidence type="ECO:0000256" key="8">
    <source>
        <dbReference type="SAM" id="Phobius"/>
    </source>
</evidence>
<feature type="domain" description="Polysaccharide chain length determinant N-terminal" evidence="9">
    <location>
        <begin position="4"/>
        <end position="92"/>
    </location>
</feature>
<reference evidence="10 11" key="1">
    <citation type="submission" date="2019-11" db="EMBL/GenBank/DDBJ databases">
        <title>Bacillus idriensis genome.</title>
        <authorList>
            <person name="Konopka E.N."/>
            <person name="Newman J.D."/>
        </authorList>
    </citation>
    <scope>NUCLEOTIDE SEQUENCE [LARGE SCALE GENOMIC DNA]</scope>
    <source>
        <strain evidence="10 11">DSM 19097</strain>
    </source>
</reference>
<dbReference type="GO" id="GO:0004713">
    <property type="term" value="F:protein tyrosine kinase activity"/>
    <property type="evidence" value="ECO:0007669"/>
    <property type="project" value="TreeGrafter"/>
</dbReference>
<dbReference type="InterPro" id="IPR003856">
    <property type="entry name" value="LPS_length_determ_N"/>
</dbReference>
<keyword evidence="3" id="KW-1003">Cell membrane</keyword>
<dbReference type="Pfam" id="PF02706">
    <property type="entry name" value="Wzz"/>
    <property type="match status" value="1"/>
</dbReference>
<name>A0A6I2M9L7_9BACI</name>